<evidence type="ECO:0000256" key="7">
    <source>
        <dbReference type="ARBA" id="ARBA00023316"/>
    </source>
</evidence>
<keyword evidence="2" id="KW-0479">Metal-binding</keyword>
<dbReference type="GO" id="GO:0071555">
    <property type="term" value="P:cell wall organization"/>
    <property type="evidence" value="ECO:0007669"/>
    <property type="project" value="UniProtKB-KW"/>
</dbReference>
<dbReference type="GO" id="GO:0006508">
    <property type="term" value="P:proteolysis"/>
    <property type="evidence" value="ECO:0007669"/>
    <property type="project" value="UniProtKB-KW"/>
</dbReference>
<keyword evidence="4" id="KW-0862">Zinc</keyword>
<sequence length="337" mass="37957">MCALLFQMPSLAVANGVQPKDCPLDEKYLLGLYAGNGEQFLVREQNGMLNVVYRYLPDDKDYQKSNVFSLVKDHYDAYQISETGSLTHTEAGVKFERDKDGHGISCIIGGNRYTRVFFGPEKGNYFKIKTTKSMDALRQDVQNAIMPVQTAPNIAELVNLTGIPGLKFDLRYATDNNCFSAPLYEDSKAYLNRNAAEALGRVAERLSDYGFGLVIWDAYRPWKVSKLAYEALPKEQKTLLPAPGKGSPHNTGNAVDVSLYNLKTGKAIQMISDFDEPSPRQYGGFVGGTSLERWERNLLQQMMSIEGFNCSNMEWWHFDFDSKDSYQLLDIPFSALH</sequence>
<protein>
    <submittedName>
        <fullName evidence="8">D-alanyl-D-alanine dipeptidase</fullName>
        <ecNumber evidence="8">3.4.13.22</ecNumber>
    </submittedName>
</protein>
<gene>
    <name evidence="8" type="primary">ddpX_6</name>
    <name evidence="8" type="ORF">SDC9_89397</name>
</gene>
<dbReference type="Gene3D" id="3.30.1380.10">
    <property type="match status" value="1"/>
</dbReference>
<keyword evidence="1" id="KW-0645">Protease</keyword>
<evidence type="ECO:0000256" key="6">
    <source>
        <dbReference type="ARBA" id="ARBA00023049"/>
    </source>
</evidence>
<evidence type="ECO:0000256" key="4">
    <source>
        <dbReference type="ARBA" id="ARBA00022833"/>
    </source>
</evidence>
<keyword evidence="7" id="KW-0961">Cell wall biogenesis/degradation</keyword>
<evidence type="ECO:0000256" key="2">
    <source>
        <dbReference type="ARBA" id="ARBA00022723"/>
    </source>
</evidence>
<dbReference type="InterPro" id="IPR000755">
    <property type="entry name" value="A_A_dipeptidase"/>
</dbReference>
<evidence type="ECO:0000256" key="1">
    <source>
        <dbReference type="ARBA" id="ARBA00022670"/>
    </source>
</evidence>
<dbReference type="AlphaFoldDB" id="A0A644ZPQ4"/>
<dbReference type="PANTHER" id="PTHR43126">
    <property type="entry name" value="D-ALANYL-D-ALANINE DIPEPTIDASE"/>
    <property type="match status" value="1"/>
</dbReference>
<comment type="caution">
    <text evidence="8">The sequence shown here is derived from an EMBL/GenBank/DDBJ whole genome shotgun (WGS) entry which is preliminary data.</text>
</comment>
<dbReference type="GO" id="GO:0160237">
    <property type="term" value="F:D-Ala-D-Ala dipeptidase activity"/>
    <property type="evidence" value="ECO:0007669"/>
    <property type="project" value="UniProtKB-EC"/>
</dbReference>
<reference evidence="8" key="1">
    <citation type="submission" date="2019-08" db="EMBL/GenBank/DDBJ databases">
        <authorList>
            <person name="Kucharzyk K."/>
            <person name="Murdoch R.W."/>
            <person name="Higgins S."/>
            <person name="Loffler F."/>
        </authorList>
    </citation>
    <scope>NUCLEOTIDE SEQUENCE</scope>
</reference>
<dbReference type="HAMAP" id="MF_01924">
    <property type="entry name" value="A_A_dipeptidase"/>
    <property type="match status" value="1"/>
</dbReference>
<evidence type="ECO:0000256" key="5">
    <source>
        <dbReference type="ARBA" id="ARBA00022997"/>
    </source>
</evidence>
<organism evidence="8">
    <name type="scientific">bioreactor metagenome</name>
    <dbReference type="NCBI Taxonomy" id="1076179"/>
    <lineage>
        <taxon>unclassified sequences</taxon>
        <taxon>metagenomes</taxon>
        <taxon>ecological metagenomes</taxon>
    </lineage>
</organism>
<proteinExistence type="inferred from homology"/>
<dbReference type="InterPro" id="IPR009045">
    <property type="entry name" value="Zn_M74/Hedgehog-like"/>
</dbReference>
<dbReference type="EMBL" id="VSSQ01009835">
    <property type="protein sequence ID" value="MPM42727.1"/>
    <property type="molecule type" value="Genomic_DNA"/>
</dbReference>
<dbReference type="PANTHER" id="PTHR43126:SF1">
    <property type="entry name" value="D-ALANYL-D-ALANINE DIPEPTIDASE"/>
    <property type="match status" value="1"/>
</dbReference>
<dbReference type="SUPFAM" id="SSF55166">
    <property type="entry name" value="Hedgehog/DD-peptidase"/>
    <property type="match status" value="1"/>
</dbReference>
<evidence type="ECO:0000256" key="3">
    <source>
        <dbReference type="ARBA" id="ARBA00022801"/>
    </source>
</evidence>
<dbReference type="GO" id="GO:0046872">
    <property type="term" value="F:metal ion binding"/>
    <property type="evidence" value="ECO:0007669"/>
    <property type="project" value="UniProtKB-KW"/>
</dbReference>
<name>A0A644ZPQ4_9ZZZZ</name>
<keyword evidence="5 8" id="KW-0224">Dipeptidase</keyword>
<dbReference type="EC" id="3.4.13.22" evidence="8"/>
<dbReference type="GO" id="GO:0008237">
    <property type="term" value="F:metallopeptidase activity"/>
    <property type="evidence" value="ECO:0007669"/>
    <property type="project" value="UniProtKB-KW"/>
</dbReference>
<keyword evidence="3 8" id="KW-0378">Hydrolase</keyword>
<evidence type="ECO:0000313" key="8">
    <source>
        <dbReference type="EMBL" id="MPM42727.1"/>
    </source>
</evidence>
<accession>A0A644ZPQ4</accession>
<keyword evidence="6" id="KW-0482">Metalloprotease</keyword>
<dbReference type="Pfam" id="PF01427">
    <property type="entry name" value="Peptidase_M15"/>
    <property type="match status" value="1"/>
</dbReference>